<dbReference type="SMART" id="SM00530">
    <property type="entry name" value="HTH_XRE"/>
    <property type="match status" value="1"/>
</dbReference>
<feature type="domain" description="HTH cro/C1-type" evidence="1">
    <location>
        <begin position="81"/>
        <end position="142"/>
    </location>
</feature>
<evidence type="ECO:0000259" key="1">
    <source>
        <dbReference type="PROSITE" id="PS50943"/>
    </source>
</evidence>
<dbReference type="Gene3D" id="1.10.260.40">
    <property type="entry name" value="lambda repressor-like DNA-binding domains"/>
    <property type="match status" value="1"/>
</dbReference>
<dbReference type="PROSITE" id="PS50943">
    <property type="entry name" value="HTH_CROC1"/>
    <property type="match status" value="1"/>
</dbReference>
<accession>A0ABX1FQ27</accession>
<comment type="caution">
    <text evidence="2">The sequence shown here is derived from an EMBL/GenBank/DDBJ whole genome shotgun (WGS) entry which is preliminary data.</text>
</comment>
<dbReference type="Pfam" id="PF01381">
    <property type="entry name" value="HTH_3"/>
    <property type="match status" value="1"/>
</dbReference>
<evidence type="ECO:0000313" key="3">
    <source>
        <dbReference type="Proteomes" id="UP001515943"/>
    </source>
</evidence>
<dbReference type="CDD" id="cd00093">
    <property type="entry name" value="HTH_XRE"/>
    <property type="match status" value="1"/>
</dbReference>
<keyword evidence="3" id="KW-1185">Reference proteome</keyword>
<dbReference type="EMBL" id="VSRL01000142">
    <property type="protein sequence ID" value="NKE60882.1"/>
    <property type="molecule type" value="Genomic_DNA"/>
</dbReference>
<gene>
    <name evidence="2" type="ORF">FXN61_30510</name>
</gene>
<sequence>MRAHTPRWTSFVYPKHPIGRFQRYLNFQRPSVSPQCTARTSGLCGRVDDAPAISPKRSRTVLKAVRQAHEHQDTPPITALIPQARREQGLTQRELADLLCEISQNDSVTREEVSRWERGKRIPGPYWRAWISAALDVPHTEVDRAAVLERECRRSRTEDHSH</sequence>
<name>A0ABX1FQ27_9PSEU</name>
<dbReference type="Proteomes" id="UP001515943">
    <property type="component" value="Unassembled WGS sequence"/>
</dbReference>
<protein>
    <submittedName>
        <fullName evidence="2">Helix-turn-helix transcriptional regulator</fullName>
    </submittedName>
</protein>
<proteinExistence type="predicted"/>
<dbReference type="InterPro" id="IPR001387">
    <property type="entry name" value="Cro/C1-type_HTH"/>
</dbReference>
<dbReference type="SUPFAM" id="SSF47413">
    <property type="entry name" value="lambda repressor-like DNA-binding domains"/>
    <property type="match status" value="1"/>
</dbReference>
<dbReference type="InterPro" id="IPR010982">
    <property type="entry name" value="Lambda_DNA-bd_dom_sf"/>
</dbReference>
<organism evidence="2 3">
    <name type="scientific">Lentzea indica</name>
    <dbReference type="NCBI Taxonomy" id="2604800"/>
    <lineage>
        <taxon>Bacteria</taxon>
        <taxon>Bacillati</taxon>
        <taxon>Actinomycetota</taxon>
        <taxon>Actinomycetes</taxon>
        <taxon>Pseudonocardiales</taxon>
        <taxon>Pseudonocardiaceae</taxon>
        <taxon>Lentzea</taxon>
    </lineage>
</organism>
<reference evidence="2 3" key="1">
    <citation type="submission" date="2019-08" db="EMBL/GenBank/DDBJ databases">
        <title>Lentzea from Indian Himalayas.</title>
        <authorList>
            <person name="Mandal S."/>
            <person name="Mallick Gupta A."/>
            <person name="Maiti P.K."/>
            <person name="Sarkar J."/>
            <person name="Mandal S."/>
        </authorList>
    </citation>
    <scope>NUCLEOTIDE SEQUENCE [LARGE SCALE GENOMIC DNA]</scope>
    <source>
        <strain evidence="2 3">PSKA42</strain>
    </source>
</reference>
<evidence type="ECO:0000313" key="2">
    <source>
        <dbReference type="EMBL" id="NKE60882.1"/>
    </source>
</evidence>